<keyword evidence="2" id="KW-0732">Signal</keyword>
<dbReference type="EMBL" id="NEVP01000007">
    <property type="protein sequence ID" value="OZI50121.1"/>
    <property type="molecule type" value="Genomic_DNA"/>
</dbReference>
<accession>A0A261TLG0</accession>
<evidence type="ECO:0000259" key="6">
    <source>
        <dbReference type="Pfam" id="PF00263"/>
    </source>
</evidence>
<sequence>MPHPARPCASSQPSRPARSLPYCGCPRIPSRSPMARATLAPYSGSPPGWSRPRHPCPCSTATPRRPAWWARCHRRPASQARPRWPRAMARSRRCCRPRAHPRSRPCPREDAVMAPLRPDHAARRRVVRHMPPGTYTRPALRACLAALLSCTLAGGSPSHAAGTPGRAKATATGPMPSPLEQDPSHADLQRITLDVGQTHSLPAPGVARVAVGSGQVVQATTVEGKEVLLFARGEGTTSVQIWRTGNRTQVHTVHVRPAGFAGMEAEVSALLQRIPGARANVAGDSIVIEGNGLSDTDRTRIAALAQRYPRILDFTGQVGWDNMVLLDVQVVELPRSRLREFGMAWDVQSASAPRTGAQWTYPAAVAVGGALADPTGSSAAASPRHWLLQAGVGARLAALAERGDALMLAQPQLIARSGSTANFLAGGEVPYTSTQDGGRSETQFKPYGVGLTITPQIDPDGGIRCRIEVEASAIDTALSLPAGPALRTRRASTEFNVPSGRTLVIGGFLSRETSRRRQGLPLLSDIPVLGALFSIQREERRDTELVIFVTPTVMGPDHPMQAGRLHRARGQLQAAFPEPTPLGLDEPVAARGHQARPGSQWVASPAALGGRP</sequence>
<dbReference type="Pfam" id="PF00263">
    <property type="entry name" value="Secretin"/>
    <property type="match status" value="1"/>
</dbReference>
<dbReference type="AlphaFoldDB" id="A0A261TLG0"/>
<dbReference type="InterPro" id="IPR050810">
    <property type="entry name" value="Bact_Secretion_Sys_Channel"/>
</dbReference>
<dbReference type="InterPro" id="IPR032789">
    <property type="entry name" value="T2SS-T3SS_pil_N"/>
</dbReference>
<evidence type="ECO:0000256" key="5">
    <source>
        <dbReference type="SAM" id="MobiDB-lite"/>
    </source>
</evidence>
<dbReference type="GO" id="GO:0016020">
    <property type="term" value="C:membrane"/>
    <property type="evidence" value="ECO:0007669"/>
    <property type="project" value="UniProtKB-SubCell"/>
</dbReference>
<evidence type="ECO:0000259" key="7">
    <source>
        <dbReference type="Pfam" id="PF13629"/>
    </source>
</evidence>
<feature type="domain" description="Pilus formation protein N-terminal" evidence="7">
    <location>
        <begin position="190"/>
        <end position="255"/>
    </location>
</feature>
<dbReference type="InterPro" id="IPR004846">
    <property type="entry name" value="T2SS/T3SS_dom"/>
</dbReference>
<evidence type="ECO:0000256" key="3">
    <source>
        <dbReference type="ARBA" id="ARBA00023136"/>
    </source>
</evidence>
<evidence type="ECO:0000256" key="4">
    <source>
        <dbReference type="RuleBase" id="RU004003"/>
    </source>
</evidence>
<reference evidence="8 9" key="1">
    <citation type="submission" date="2017-05" db="EMBL/GenBank/DDBJ databases">
        <title>Complete and WGS of Bordetella genogroups.</title>
        <authorList>
            <person name="Spilker T."/>
            <person name="LiPuma J."/>
        </authorList>
    </citation>
    <scope>NUCLEOTIDE SEQUENCE [LARGE SCALE GENOMIC DNA]</scope>
    <source>
        <strain evidence="8 9">AU10456</strain>
    </source>
</reference>
<evidence type="ECO:0000313" key="8">
    <source>
        <dbReference type="EMBL" id="OZI50121.1"/>
    </source>
</evidence>
<dbReference type="GO" id="GO:0015627">
    <property type="term" value="C:type II protein secretion system complex"/>
    <property type="evidence" value="ECO:0007669"/>
    <property type="project" value="TreeGrafter"/>
</dbReference>
<dbReference type="PANTHER" id="PTHR30332:SF24">
    <property type="entry name" value="SECRETIN GSPD-RELATED"/>
    <property type="match status" value="1"/>
</dbReference>
<dbReference type="PANTHER" id="PTHR30332">
    <property type="entry name" value="PROBABLE GENERAL SECRETION PATHWAY PROTEIN D"/>
    <property type="match status" value="1"/>
</dbReference>
<comment type="caution">
    <text evidence="8">The sequence shown here is derived from an EMBL/GenBank/DDBJ whole genome shotgun (WGS) entry which is preliminary data.</text>
</comment>
<evidence type="ECO:0008006" key="10">
    <source>
        <dbReference type="Google" id="ProtNLM"/>
    </source>
</evidence>
<evidence type="ECO:0000256" key="2">
    <source>
        <dbReference type="ARBA" id="ARBA00022729"/>
    </source>
</evidence>
<name>A0A261TLG0_9BORD</name>
<dbReference type="GO" id="GO:0009306">
    <property type="term" value="P:protein secretion"/>
    <property type="evidence" value="ECO:0007669"/>
    <property type="project" value="InterPro"/>
</dbReference>
<keyword evidence="9" id="KW-1185">Reference proteome</keyword>
<keyword evidence="3" id="KW-0472">Membrane</keyword>
<dbReference type="Pfam" id="PF13629">
    <property type="entry name" value="T2SS-T3SS_pil_N"/>
    <property type="match status" value="1"/>
</dbReference>
<evidence type="ECO:0000313" key="9">
    <source>
        <dbReference type="Proteomes" id="UP000216913"/>
    </source>
</evidence>
<dbReference type="InterPro" id="IPR001775">
    <property type="entry name" value="GspD/PilQ"/>
</dbReference>
<evidence type="ECO:0000256" key="1">
    <source>
        <dbReference type="ARBA" id="ARBA00004370"/>
    </source>
</evidence>
<proteinExistence type="inferred from homology"/>
<comment type="similarity">
    <text evidence="4">Belongs to the bacterial secretin family.</text>
</comment>
<protein>
    <recommendedName>
        <fullName evidence="10">Secretion protein</fullName>
    </recommendedName>
</protein>
<comment type="subcellular location">
    <subcellularLocation>
        <location evidence="1">Membrane</location>
    </subcellularLocation>
</comment>
<gene>
    <name evidence="8" type="ORF">CAL25_12350</name>
</gene>
<feature type="region of interest" description="Disordered" evidence="5">
    <location>
        <begin position="156"/>
        <end position="183"/>
    </location>
</feature>
<organism evidence="8 9">
    <name type="scientific">Bordetella genomosp. 5</name>
    <dbReference type="NCBI Taxonomy" id="1395608"/>
    <lineage>
        <taxon>Bacteria</taxon>
        <taxon>Pseudomonadati</taxon>
        <taxon>Pseudomonadota</taxon>
        <taxon>Betaproteobacteria</taxon>
        <taxon>Burkholderiales</taxon>
        <taxon>Alcaligenaceae</taxon>
        <taxon>Bordetella</taxon>
    </lineage>
</organism>
<feature type="region of interest" description="Disordered" evidence="5">
    <location>
        <begin position="584"/>
        <end position="612"/>
    </location>
</feature>
<dbReference type="Proteomes" id="UP000216913">
    <property type="component" value="Unassembled WGS sequence"/>
</dbReference>
<dbReference type="PRINTS" id="PR00811">
    <property type="entry name" value="BCTERIALGSPD"/>
</dbReference>
<feature type="domain" description="Type II/III secretion system secretin-like" evidence="6">
    <location>
        <begin position="398"/>
        <end position="554"/>
    </location>
</feature>